<dbReference type="KEGG" id="pei:H9L10_08855"/>
<dbReference type="InterPro" id="IPR015032">
    <property type="entry name" value="ThsB__TIR-like_domain"/>
</dbReference>
<dbReference type="RefSeq" id="WP_166100891.1">
    <property type="nucleotide sequence ID" value="NZ_BMMY01000007.1"/>
</dbReference>
<dbReference type="Proteomes" id="UP000515976">
    <property type="component" value="Chromosome"/>
</dbReference>
<feature type="domain" description="Thoeris protein ThsB TIR-like" evidence="1">
    <location>
        <begin position="8"/>
        <end position="96"/>
    </location>
</feature>
<accession>A0A7G9QYM5</accession>
<dbReference type="InterPro" id="IPR036490">
    <property type="entry name" value="ThsB_TIR-like_sf"/>
</dbReference>
<reference evidence="2 3" key="1">
    <citation type="submission" date="2020-08" db="EMBL/GenBank/DDBJ databases">
        <title>Genome sequence of Phycicoccus endophyticus JCM 31784T.</title>
        <authorList>
            <person name="Hyun D.-W."/>
            <person name="Bae J.-W."/>
        </authorList>
    </citation>
    <scope>NUCLEOTIDE SEQUENCE [LARGE SCALE GENOMIC DNA]</scope>
    <source>
        <strain evidence="2 3">JCM 31784</strain>
    </source>
</reference>
<organism evidence="2 3">
    <name type="scientific">Phycicoccus endophyticus</name>
    <dbReference type="NCBI Taxonomy" id="1690220"/>
    <lineage>
        <taxon>Bacteria</taxon>
        <taxon>Bacillati</taxon>
        <taxon>Actinomycetota</taxon>
        <taxon>Actinomycetes</taxon>
        <taxon>Micrococcales</taxon>
        <taxon>Intrasporangiaceae</taxon>
        <taxon>Phycicoccus</taxon>
    </lineage>
</organism>
<keyword evidence="3" id="KW-1185">Reference proteome</keyword>
<dbReference type="EMBL" id="CP060712">
    <property type="protein sequence ID" value="QNN48450.1"/>
    <property type="molecule type" value="Genomic_DNA"/>
</dbReference>
<gene>
    <name evidence="2" type="ORF">H9L10_08855</name>
</gene>
<evidence type="ECO:0000313" key="3">
    <source>
        <dbReference type="Proteomes" id="UP000515976"/>
    </source>
</evidence>
<dbReference type="AlphaFoldDB" id="A0A7G9QYM5"/>
<dbReference type="Gene3D" id="3.40.50.11200">
    <property type="match status" value="1"/>
</dbReference>
<sequence>MADTKVVFIAFAKEDEGAKNLFLGQRKLTDTPYDWTDMSVKEPYKSEWKERVRTRVRRSDGVIALISSDTAAADGQLWEITCAVEEDVPLIGVWIEDGFRTKPREMGSAKCDAWTWENVASFIDSL</sequence>
<name>A0A7G9QYM5_9MICO</name>
<proteinExistence type="predicted"/>
<evidence type="ECO:0000313" key="2">
    <source>
        <dbReference type="EMBL" id="QNN48450.1"/>
    </source>
</evidence>
<dbReference type="SUPFAM" id="SSF52206">
    <property type="entry name" value="Hypothetical protein MTH538"/>
    <property type="match status" value="1"/>
</dbReference>
<evidence type="ECO:0000259" key="1">
    <source>
        <dbReference type="Pfam" id="PF08937"/>
    </source>
</evidence>
<dbReference type="Pfam" id="PF08937">
    <property type="entry name" value="ThsB_TIR"/>
    <property type="match status" value="1"/>
</dbReference>
<protein>
    <recommendedName>
        <fullName evidence="1">Thoeris protein ThsB TIR-like domain-containing protein</fullName>
    </recommendedName>
</protein>